<feature type="transmembrane region" description="Helical" evidence="2">
    <location>
        <begin position="101"/>
        <end position="120"/>
    </location>
</feature>
<evidence type="ECO:0000256" key="1">
    <source>
        <dbReference type="SAM" id="MobiDB-lite"/>
    </source>
</evidence>
<keyword evidence="2" id="KW-0472">Membrane</keyword>
<gene>
    <name evidence="3" type="ORF">LO55_4059</name>
</gene>
<evidence type="ECO:0000313" key="4">
    <source>
        <dbReference type="Proteomes" id="UP000180246"/>
    </source>
</evidence>
<dbReference type="AlphaFoldDB" id="A0A1S2N8K1"/>
<evidence type="ECO:0000313" key="3">
    <source>
        <dbReference type="EMBL" id="OIJ41417.1"/>
    </source>
</evidence>
<keyword evidence="2" id="KW-0812">Transmembrane</keyword>
<proteinExistence type="predicted"/>
<feature type="transmembrane region" description="Helical" evidence="2">
    <location>
        <begin position="183"/>
        <end position="202"/>
    </location>
</feature>
<accession>A0A1S2N8K1</accession>
<protein>
    <submittedName>
        <fullName evidence="3">Sulfur transport family protein</fullName>
    </submittedName>
</protein>
<dbReference type="Proteomes" id="UP000180246">
    <property type="component" value="Unassembled WGS sequence"/>
</dbReference>
<name>A0A1S2N8K1_9BURK</name>
<dbReference type="RefSeq" id="WP_083415452.1">
    <property type="nucleotide sequence ID" value="NZ_JRYB01000001.1"/>
</dbReference>
<feature type="region of interest" description="Disordered" evidence="1">
    <location>
        <begin position="1"/>
        <end position="26"/>
    </location>
</feature>
<comment type="caution">
    <text evidence="3">The sequence shown here is derived from an EMBL/GenBank/DDBJ whole genome shotgun (WGS) entry which is preliminary data.</text>
</comment>
<dbReference type="EMBL" id="JRYB01000001">
    <property type="protein sequence ID" value="OIJ41417.1"/>
    <property type="molecule type" value="Genomic_DNA"/>
</dbReference>
<evidence type="ECO:0000256" key="2">
    <source>
        <dbReference type="SAM" id="Phobius"/>
    </source>
</evidence>
<reference evidence="3 4" key="1">
    <citation type="submission" date="2014-10" db="EMBL/GenBank/DDBJ databases">
        <authorList>
            <person name="Seo M.-J."/>
            <person name="Seok Y.J."/>
            <person name="Cha I.-T."/>
        </authorList>
    </citation>
    <scope>NUCLEOTIDE SEQUENCE [LARGE SCALE GENOMIC DNA]</scope>
    <source>
        <strain evidence="3 4">NEU</strain>
    </source>
</reference>
<feature type="transmembrane region" description="Helical" evidence="2">
    <location>
        <begin position="132"/>
        <end position="151"/>
    </location>
</feature>
<organism evidence="3 4">
    <name type="scientific">Massilia timonae</name>
    <dbReference type="NCBI Taxonomy" id="47229"/>
    <lineage>
        <taxon>Bacteria</taxon>
        <taxon>Pseudomonadati</taxon>
        <taxon>Pseudomonadota</taxon>
        <taxon>Betaproteobacteria</taxon>
        <taxon>Burkholderiales</taxon>
        <taxon>Oxalobacteraceae</taxon>
        <taxon>Telluria group</taxon>
        <taxon>Massilia</taxon>
    </lineage>
</organism>
<feature type="transmembrane region" description="Helical" evidence="2">
    <location>
        <begin position="32"/>
        <end position="51"/>
    </location>
</feature>
<dbReference type="Pfam" id="PF04143">
    <property type="entry name" value="Sulf_transp"/>
    <property type="match status" value="1"/>
</dbReference>
<keyword evidence="2" id="KW-1133">Transmembrane helix</keyword>
<dbReference type="InterPro" id="IPR007272">
    <property type="entry name" value="Sulf_transp_TsuA/YedE"/>
</dbReference>
<feature type="transmembrane region" description="Helical" evidence="2">
    <location>
        <begin position="71"/>
        <end position="89"/>
    </location>
</feature>
<feature type="compositionally biased region" description="Basic and acidic residues" evidence="1">
    <location>
        <begin position="17"/>
        <end position="26"/>
    </location>
</feature>
<sequence length="203" mass="21034">MDSKSAKAGPNGATPRESTDSGAEKSDSPKQLALGLLFGIIFGFLLQKGGVAKYDVLLGALLLTDFTVMKIMLAAILVGMIGIFAMHALGLVKLQLKPTKYAANVIGGLVFGAGFALIGYCPGTGAAALGQGNLDAVAGIAGLLAGSYLFAELSKKLSTNVLAWGDRGCIQLPDLIGVRTTPFLIVFAPLLGVALWLLYLYFP</sequence>